<dbReference type="PaxDb" id="6945-B7Q9R4"/>
<dbReference type="EnsemblMetazoa" id="ISCW011178-RA">
    <property type="protein sequence ID" value="ISCW011178-PA"/>
    <property type="gene ID" value="ISCW011178"/>
</dbReference>
<reference evidence="2" key="2">
    <citation type="submission" date="2020-05" db="UniProtKB">
        <authorList>
            <consortium name="EnsemblMetazoa"/>
        </authorList>
    </citation>
    <scope>IDENTIFICATION</scope>
    <source>
        <strain evidence="2">wikel</strain>
    </source>
</reference>
<evidence type="ECO:0000313" key="1">
    <source>
        <dbReference type="EMBL" id="EEC15586.1"/>
    </source>
</evidence>
<dbReference type="EMBL" id="ABJB010064695">
    <property type="status" value="NOT_ANNOTATED_CDS"/>
    <property type="molecule type" value="Genomic_DNA"/>
</dbReference>
<accession>B7Q9R4</accession>
<proteinExistence type="predicted"/>
<evidence type="ECO:0000313" key="3">
    <source>
        <dbReference type="Proteomes" id="UP000001555"/>
    </source>
</evidence>
<protein>
    <submittedName>
        <fullName evidence="1 2">Uncharacterized protein</fullName>
    </submittedName>
</protein>
<name>B7Q9R4_IXOSC</name>
<dbReference type="Proteomes" id="UP000001555">
    <property type="component" value="Unassembled WGS sequence"/>
</dbReference>
<dbReference type="VEuPathDB" id="VectorBase:ISCW011178"/>
<organism>
    <name type="scientific">Ixodes scapularis</name>
    <name type="common">Black-legged tick</name>
    <name type="synonym">Deer tick</name>
    <dbReference type="NCBI Taxonomy" id="6945"/>
    <lineage>
        <taxon>Eukaryota</taxon>
        <taxon>Metazoa</taxon>
        <taxon>Ecdysozoa</taxon>
        <taxon>Arthropoda</taxon>
        <taxon>Chelicerata</taxon>
        <taxon>Arachnida</taxon>
        <taxon>Acari</taxon>
        <taxon>Parasitiformes</taxon>
        <taxon>Ixodida</taxon>
        <taxon>Ixodoidea</taxon>
        <taxon>Ixodidae</taxon>
        <taxon>Ixodinae</taxon>
        <taxon>Ixodes</taxon>
    </lineage>
</organism>
<evidence type="ECO:0000313" key="2">
    <source>
        <dbReference type="EnsemblMetazoa" id="ISCW011178-PA"/>
    </source>
</evidence>
<feature type="non-terminal residue" evidence="1">
    <location>
        <position position="1"/>
    </location>
</feature>
<feature type="non-terminal residue" evidence="1">
    <location>
        <position position="52"/>
    </location>
</feature>
<dbReference type="HOGENOM" id="CLU_3093412_0_0_1"/>
<dbReference type="AlphaFoldDB" id="B7Q9R4"/>
<dbReference type="VEuPathDB" id="VectorBase:ISCI011178"/>
<reference evidence="1 3" key="1">
    <citation type="submission" date="2008-03" db="EMBL/GenBank/DDBJ databases">
        <title>Annotation of Ixodes scapularis.</title>
        <authorList>
            <consortium name="Ixodes scapularis Genome Project Consortium"/>
            <person name="Caler E."/>
            <person name="Hannick L.I."/>
            <person name="Bidwell S."/>
            <person name="Joardar V."/>
            <person name="Thiagarajan M."/>
            <person name="Amedeo P."/>
            <person name="Galinsky K.J."/>
            <person name="Schobel S."/>
            <person name="Inman J."/>
            <person name="Hostetler J."/>
            <person name="Miller J."/>
            <person name="Hammond M."/>
            <person name="Megy K."/>
            <person name="Lawson D."/>
            <person name="Kodira C."/>
            <person name="Sutton G."/>
            <person name="Meyer J."/>
            <person name="Hill C.A."/>
            <person name="Birren B."/>
            <person name="Nene V."/>
            <person name="Collins F."/>
            <person name="Alarcon-Chaidez F."/>
            <person name="Wikel S."/>
            <person name="Strausberg R."/>
        </authorList>
    </citation>
    <scope>NUCLEOTIDE SEQUENCE [LARGE SCALE GENOMIC DNA]</scope>
    <source>
        <strain evidence="3">Wikel</strain>
        <strain evidence="1">Wikel colony</strain>
    </source>
</reference>
<sequence length="52" mass="6163">EQVLPVLFHASDNDGLLLVLRFHNLPALHRTGHDRRLREFRRHWKATGHCLL</sequence>
<dbReference type="EMBL" id="DS890915">
    <property type="protein sequence ID" value="EEC15586.1"/>
    <property type="molecule type" value="Genomic_DNA"/>
</dbReference>
<gene>
    <name evidence="1" type="ORF">IscW_ISCW011178</name>
</gene>
<keyword evidence="3" id="KW-1185">Reference proteome</keyword>
<dbReference type="InParanoid" id="B7Q9R4"/>